<name>A0A223ARY1_9FIRM</name>
<evidence type="ECO:0000313" key="3">
    <source>
        <dbReference type="Proteomes" id="UP000214689"/>
    </source>
</evidence>
<dbReference type="AlphaFoldDB" id="A0A223ARY1"/>
<dbReference type="OrthoDB" id="9797047at2"/>
<dbReference type="InterPro" id="IPR011051">
    <property type="entry name" value="RmlC_Cupin_sf"/>
</dbReference>
<dbReference type="SUPFAM" id="SSF51182">
    <property type="entry name" value="RmlC-like cupins"/>
    <property type="match status" value="1"/>
</dbReference>
<dbReference type="Proteomes" id="UP000214689">
    <property type="component" value="Chromosome"/>
</dbReference>
<feature type="domain" description="Cupin type-2" evidence="1">
    <location>
        <begin position="50"/>
        <end position="113"/>
    </location>
</feature>
<accession>A0A223ARY1</accession>
<dbReference type="InterPro" id="IPR014710">
    <property type="entry name" value="RmlC-like_jellyroll"/>
</dbReference>
<organism evidence="2 3">
    <name type="scientific">Mogibacterium pumilum</name>
    <dbReference type="NCBI Taxonomy" id="86332"/>
    <lineage>
        <taxon>Bacteria</taxon>
        <taxon>Bacillati</taxon>
        <taxon>Bacillota</taxon>
        <taxon>Clostridia</taxon>
        <taxon>Peptostreptococcales</taxon>
        <taxon>Anaerovoracaceae</taxon>
        <taxon>Mogibacterium</taxon>
    </lineage>
</organism>
<reference evidence="3" key="1">
    <citation type="submission" date="2016-05" db="EMBL/GenBank/DDBJ databases">
        <authorList>
            <person name="Holder M.E."/>
            <person name="Ajami N.J."/>
            <person name="Petrosino J.F."/>
        </authorList>
    </citation>
    <scope>NUCLEOTIDE SEQUENCE [LARGE SCALE GENOMIC DNA]</scope>
    <source>
        <strain evidence="3">ATCC 700696</strain>
    </source>
</reference>
<evidence type="ECO:0000259" key="1">
    <source>
        <dbReference type="Pfam" id="PF07883"/>
    </source>
</evidence>
<dbReference type="InterPro" id="IPR013096">
    <property type="entry name" value="Cupin_2"/>
</dbReference>
<proteinExistence type="predicted"/>
<sequence length="118" mass="13157">MSWIKTKDQRQHYTKPSVANGSGHMITTQIIDCDEELLGKGRLFKEIILEKDCGVGYHIHEGDAEIYVIQSGEAEYNDNGIIKTVRAGDVTFTGSGEGHSLTNKKDEPVKFIALIIYE</sequence>
<keyword evidence="3" id="KW-1185">Reference proteome</keyword>
<protein>
    <recommendedName>
        <fullName evidence="1">Cupin type-2 domain-containing protein</fullName>
    </recommendedName>
</protein>
<gene>
    <name evidence="2" type="ORF">AXF17_04185</name>
</gene>
<dbReference type="CDD" id="cd02221">
    <property type="entry name" value="cupin_TM1287-like"/>
    <property type="match status" value="1"/>
</dbReference>
<dbReference type="RefSeq" id="WP_094233953.1">
    <property type="nucleotide sequence ID" value="NZ_CP016199.1"/>
</dbReference>
<dbReference type="Pfam" id="PF07883">
    <property type="entry name" value="Cupin_2"/>
    <property type="match status" value="1"/>
</dbReference>
<dbReference type="EMBL" id="CP016199">
    <property type="protein sequence ID" value="ASS37728.1"/>
    <property type="molecule type" value="Genomic_DNA"/>
</dbReference>
<evidence type="ECO:0000313" key="2">
    <source>
        <dbReference type="EMBL" id="ASS37728.1"/>
    </source>
</evidence>
<dbReference type="Gene3D" id="2.60.120.10">
    <property type="entry name" value="Jelly Rolls"/>
    <property type="match status" value="1"/>
</dbReference>